<keyword evidence="3" id="KW-1185">Reference proteome</keyword>
<proteinExistence type="predicted"/>
<feature type="compositionally biased region" description="Gly residues" evidence="1">
    <location>
        <begin position="48"/>
        <end position="62"/>
    </location>
</feature>
<feature type="region of interest" description="Disordered" evidence="1">
    <location>
        <begin position="89"/>
        <end position="120"/>
    </location>
</feature>
<dbReference type="HOGENOM" id="CLU_988248_0_0_1"/>
<protein>
    <submittedName>
        <fullName evidence="2">Uncharacterized protein</fullName>
    </submittedName>
</protein>
<organism evidence="2">
    <name type="scientific">Oryza meridionalis</name>
    <dbReference type="NCBI Taxonomy" id="40149"/>
    <lineage>
        <taxon>Eukaryota</taxon>
        <taxon>Viridiplantae</taxon>
        <taxon>Streptophyta</taxon>
        <taxon>Embryophyta</taxon>
        <taxon>Tracheophyta</taxon>
        <taxon>Spermatophyta</taxon>
        <taxon>Magnoliopsida</taxon>
        <taxon>Liliopsida</taxon>
        <taxon>Poales</taxon>
        <taxon>Poaceae</taxon>
        <taxon>BOP clade</taxon>
        <taxon>Oryzoideae</taxon>
        <taxon>Oryzeae</taxon>
        <taxon>Oryzinae</taxon>
        <taxon>Oryza</taxon>
    </lineage>
</organism>
<name>A0A0E0CSL9_9ORYZ</name>
<evidence type="ECO:0000313" key="2">
    <source>
        <dbReference type="EnsemblPlants" id="OMERI02G34000.3"/>
    </source>
</evidence>
<dbReference type="Proteomes" id="UP000008021">
    <property type="component" value="Chromosome 2"/>
</dbReference>
<reference evidence="2" key="2">
    <citation type="submission" date="2018-05" db="EMBL/GenBank/DDBJ databases">
        <title>OmerRS3 (Oryza meridionalis Reference Sequence Version 3).</title>
        <authorList>
            <person name="Zhang J."/>
            <person name="Kudrna D."/>
            <person name="Lee S."/>
            <person name="Talag J."/>
            <person name="Welchert J."/>
            <person name="Wing R.A."/>
        </authorList>
    </citation>
    <scope>NUCLEOTIDE SEQUENCE [LARGE SCALE GENOMIC DNA]</scope>
    <source>
        <strain evidence="2">cv. OR44</strain>
    </source>
</reference>
<dbReference type="EnsemblPlants" id="OMERI02G34000.3">
    <property type="protein sequence ID" value="OMERI02G34000.3"/>
    <property type="gene ID" value="OMERI02G34000"/>
</dbReference>
<feature type="region of interest" description="Disordered" evidence="1">
    <location>
        <begin position="1"/>
        <end position="63"/>
    </location>
</feature>
<sequence length="282" mass="30179">MDVRRRTEQRLRAGEESGSAAAAASGLAASTGLDWKPPKSSNDRRRGGGGGGGDRWQRGGNGASVDGEVWACVGVNGVRRERRRAVTAAVVGKGKHGGSPAEFRGGKDGPGETAGGSEAGTARARLTSKFQPLHPRSGPTNISRMYLGTNMGRTYLDSRSGPTNGRCTRVLCERTAAAAVMLPLRRCPRRRASEFILLLAVAAIALISSDPSASGRKELARVATCHSELNLLNRQAVPKEKGQNQLGHGMSPRFVREMQKGVMNKMMPGFFTENLFHSHKYQ</sequence>
<dbReference type="AlphaFoldDB" id="A0A0E0CSL9"/>
<feature type="compositionally biased region" description="Basic and acidic residues" evidence="1">
    <location>
        <begin position="1"/>
        <end position="15"/>
    </location>
</feature>
<evidence type="ECO:0000313" key="3">
    <source>
        <dbReference type="Proteomes" id="UP000008021"/>
    </source>
</evidence>
<evidence type="ECO:0000256" key="1">
    <source>
        <dbReference type="SAM" id="MobiDB-lite"/>
    </source>
</evidence>
<accession>A0A0E0CSL9</accession>
<dbReference type="Gramene" id="OMERI02G34000.3">
    <property type="protein sequence ID" value="OMERI02G34000.3"/>
    <property type="gene ID" value="OMERI02G34000"/>
</dbReference>
<reference evidence="2" key="1">
    <citation type="submission" date="2015-04" db="UniProtKB">
        <authorList>
            <consortium name="EnsemblPlants"/>
        </authorList>
    </citation>
    <scope>IDENTIFICATION</scope>
</reference>
<feature type="compositionally biased region" description="Low complexity" evidence="1">
    <location>
        <begin position="16"/>
        <end position="33"/>
    </location>
</feature>